<proteinExistence type="predicted"/>
<dbReference type="AlphaFoldDB" id="R0LJU0"/>
<name>R0LJU0_ANAPL</name>
<protein>
    <submittedName>
        <fullName evidence="1">Uncharacterized protein</fullName>
    </submittedName>
</protein>
<reference evidence="2" key="1">
    <citation type="journal article" date="2013" name="Nat. Genet.">
        <title>The duck genome and transcriptome provide insight into an avian influenza virus reservoir species.</title>
        <authorList>
            <person name="Huang Y."/>
            <person name="Li Y."/>
            <person name="Burt D.W."/>
            <person name="Chen H."/>
            <person name="Zhang Y."/>
            <person name="Qian W."/>
            <person name="Kim H."/>
            <person name="Gan S."/>
            <person name="Zhao Y."/>
            <person name="Li J."/>
            <person name="Yi K."/>
            <person name="Feng H."/>
            <person name="Zhu P."/>
            <person name="Li B."/>
            <person name="Liu Q."/>
            <person name="Fairley S."/>
            <person name="Magor K.E."/>
            <person name="Du Z."/>
            <person name="Hu X."/>
            <person name="Goodman L."/>
            <person name="Tafer H."/>
            <person name="Vignal A."/>
            <person name="Lee T."/>
            <person name="Kim K.W."/>
            <person name="Sheng Z."/>
            <person name="An Y."/>
            <person name="Searle S."/>
            <person name="Herrero J."/>
            <person name="Groenen M.A."/>
            <person name="Crooijmans R.P."/>
            <person name="Faraut T."/>
            <person name="Cai Q."/>
            <person name="Webster R.G."/>
            <person name="Aldridge J.R."/>
            <person name="Warren W.C."/>
            <person name="Bartschat S."/>
            <person name="Kehr S."/>
            <person name="Marz M."/>
            <person name="Stadler P.F."/>
            <person name="Smith J."/>
            <person name="Kraus R.H."/>
            <person name="Zhao Y."/>
            <person name="Ren L."/>
            <person name="Fei J."/>
            <person name="Morisson M."/>
            <person name="Kaiser P."/>
            <person name="Griffin D.K."/>
            <person name="Rao M."/>
            <person name="Pitel F."/>
            <person name="Wang J."/>
            <person name="Li N."/>
        </authorList>
    </citation>
    <scope>NUCLEOTIDE SEQUENCE [LARGE SCALE GENOMIC DNA]</scope>
</reference>
<organism evidence="1 2">
    <name type="scientific">Anas platyrhynchos</name>
    <name type="common">Mallard</name>
    <name type="synonym">Anas boschas</name>
    <dbReference type="NCBI Taxonomy" id="8839"/>
    <lineage>
        <taxon>Eukaryota</taxon>
        <taxon>Metazoa</taxon>
        <taxon>Chordata</taxon>
        <taxon>Craniata</taxon>
        <taxon>Vertebrata</taxon>
        <taxon>Euteleostomi</taxon>
        <taxon>Archelosauria</taxon>
        <taxon>Archosauria</taxon>
        <taxon>Dinosauria</taxon>
        <taxon>Saurischia</taxon>
        <taxon>Theropoda</taxon>
        <taxon>Coelurosauria</taxon>
        <taxon>Aves</taxon>
        <taxon>Neognathae</taxon>
        <taxon>Galloanserae</taxon>
        <taxon>Anseriformes</taxon>
        <taxon>Anatidae</taxon>
        <taxon>Anatinae</taxon>
        <taxon>Anas</taxon>
    </lineage>
</organism>
<dbReference type="Proteomes" id="UP000296049">
    <property type="component" value="Unassembled WGS sequence"/>
</dbReference>
<sequence>MISAYQQIRVEAVSLLGLSSGGQSSVLLVLTASIPGFSDALFPSQTPHHCLSTDYTVPNSLPMWEALEAVINENHARPCPRPDLRQELQLSPSVQAPESREPCIAFTSPLHHLDPLATSLQHLSAPDEEAQHLQEVPAPLLPSGAAPASSSLCKIRGFTLQRHAPSVPCTSAELSIPRHVAAALPCKDSSLKKGLGKPASFL</sequence>
<evidence type="ECO:0000313" key="1">
    <source>
        <dbReference type="EMBL" id="EOB00683.1"/>
    </source>
</evidence>
<accession>R0LJU0</accession>
<evidence type="ECO:0000313" key="2">
    <source>
        <dbReference type="Proteomes" id="UP000296049"/>
    </source>
</evidence>
<keyword evidence="2" id="KW-1185">Reference proteome</keyword>
<gene>
    <name evidence="1" type="ORF">Anapl_02493</name>
</gene>
<dbReference type="EMBL" id="KB743176">
    <property type="protein sequence ID" value="EOB00683.1"/>
    <property type="molecule type" value="Genomic_DNA"/>
</dbReference>